<dbReference type="Proteomes" id="UP001168146">
    <property type="component" value="Unassembled WGS sequence"/>
</dbReference>
<feature type="region of interest" description="Disordered" evidence="1">
    <location>
        <begin position="304"/>
        <end position="521"/>
    </location>
</feature>
<evidence type="ECO:0008006" key="4">
    <source>
        <dbReference type="Google" id="ProtNLM"/>
    </source>
</evidence>
<comment type="caution">
    <text evidence="2">The sequence shown here is derived from an EMBL/GenBank/DDBJ whole genome shotgun (WGS) entry which is preliminary data.</text>
</comment>
<feature type="compositionally biased region" description="Low complexity" evidence="1">
    <location>
        <begin position="353"/>
        <end position="365"/>
    </location>
</feature>
<feature type="compositionally biased region" description="Basic residues" evidence="1">
    <location>
        <begin position="424"/>
        <end position="442"/>
    </location>
</feature>
<accession>A0AAN6FIC2</accession>
<sequence>MSLPSPDCRLADPKFHARPKPQGLADAITLRAQAATTFRLRQLHRIYPNAAVWSHITPPLHTGNAMKFNPNRVAPESSVLTPLDPSKDTNSDDWPDFELKDAEVYLPKGWARKTSLLTASEHHPLLIVGDVQLHSIPKALAHTIKQQRHSHTALIDIRPVKSFAYGQFEDGTIALWAGGRAGWFRFQPTRAYRETYDEMIEAIKMLYFVADAYREERKYGKGRKAVVLPPYEASEIFGKYAQEVLGIPTAVDEAATKVYEHVDFLFASMLAGKEGIDWMQNPLYLHLLEKRPLEHATVVRRVAGTLQKPDARHSSIESGSTSTSLKRKRGRQPPTRDHESVSVAHSSTPGSTAGVAQKPAAAKASKVSDVLQPKPLVPPCRRIRRKTSPASDSVPEEPEAAEAAETAETPIPERSDSEDAHPSRAGKSKSALRLKPSRGAKGKKSETSRGGKAPALDEDNAHSEDEPTSSPTAAKRAIPDSPAFTRPSRRRSSKPIVDEGIDMPDSPPASDASSPDAVLGASATADDHEPLATADATSVCHAPDPVQEDTWRCALDGCTHKVYLASQPLSQRLIREHYALHAYDDDERVRLVRKLEAPSLPVERLMEKVRLQARVEGFPGSLATFSRFPDAVRRRY</sequence>
<feature type="compositionally biased region" description="Basic and acidic residues" evidence="1">
    <location>
        <begin position="411"/>
        <end position="422"/>
    </location>
</feature>
<dbReference type="EMBL" id="JASUXU010000037">
    <property type="protein sequence ID" value="KAK0318314.1"/>
    <property type="molecule type" value="Genomic_DNA"/>
</dbReference>
<feature type="compositionally biased region" description="Low complexity" evidence="1">
    <location>
        <begin position="508"/>
        <end position="517"/>
    </location>
</feature>
<evidence type="ECO:0000313" key="2">
    <source>
        <dbReference type="EMBL" id="KAK0318314.1"/>
    </source>
</evidence>
<gene>
    <name evidence="2" type="ORF">LTR82_010702</name>
</gene>
<proteinExistence type="predicted"/>
<dbReference type="AlphaFoldDB" id="A0AAN6FIC2"/>
<evidence type="ECO:0000313" key="3">
    <source>
        <dbReference type="Proteomes" id="UP001168146"/>
    </source>
</evidence>
<organism evidence="2 3">
    <name type="scientific">Friedmanniomyces endolithicus</name>
    <dbReference type="NCBI Taxonomy" id="329885"/>
    <lineage>
        <taxon>Eukaryota</taxon>
        <taxon>Fungi</taxon>
        <taxon>Dikarya</taxon>
        <taxon>Ascomycota</taxon>
        <taxon>Pezizomycotina</taxon>
        <taxon>Dothideomycetes</taxon>
        <taxon>Dothideomycetidae</taxon>
        <taxon>Mycosphaerellales</taxon>
        <taxon>Teratosphaeriaceae</taxon>
        <taxon>Friedmanniomyces</taxon>
    </lineage>
</organism>
<reference evidence="2" key="1">
    <citation type="submission" date="2021-12" db="EMBL/GenBank/DDBJ databases">
        <title>Black yeast isolated from Biological Soil Crust.</title>
        <authorList>
            <person name="Kurbessoian T."/>
        </authorList>
    </citation>
    <scope>NUCLEOTIDE SEQUENCE</scope>
    <source>
        <strain evidence="2">CCFEE 5208</strain>
    </source>
</reference>
<protein>
    <recommendedName>
        <fullName evidence="4">DNA (cytosine-5)-methyltransferase 1 replication foci domain-containing protein</fullName>
    </recommendedName>
</protein>
<name>A0AAN6FIC2_9PEZI</name>
<evidence type="ECO:0000256" key="1">
    <source>
        <dbReference type="SAM" id="MobiDB-lite"/>
    </source>
</evidence>